<keyword evidence="2" id="KW-0808">Transferase</keyword>
<keyword evidence="7" id="KW-1185">Reference proteome</keyword>
<dbReference type="GO" id="GO:0000162">
    <property type="term" value="P:L-tryptophan biosynthetic process"/>
    <property type="evidence" value="ECO:0007669"/>
    <property type="project" value="InterPro"/>
</dbReference>
<evidence type="ECO:0000313" key="6">
    <source>
        <dbReference type="EMBL" id="KAA9000613.1"/>
    </source>
</evidence>
<dbReference type="NCBIfam" id="NF006005">
    <property type="entry name" value="PRK08136.1"/>
    <property type="match status" value="1"/>
</dbReference>
<dbReference type="InterPro" id="IPR017459">
    <property type="entry name" value="Glycosyl_Trfase_fam3_N_dom"/>
</dbReference>
<evidence type="ECO:0000256" key="3">
    <source>
        <dbReference type="ARBA" id="ARBA00022822"/>
    </source>
</evidence>
<dbReference type="SUPFAM" id="SSF47648">
    <property type="entry name" value="Nucleoside phosphorylase/phosphoribosyltransferase N-terminal domain"/>
    <property type="match status" value="1"/>
</dbReference>
<comment type="caution">
    <text evidence="6">The sequence shown here is derived from an EMBL/GenBank/DDBJ whole genome shotgun (WGS) entry which is preliminary data.</text>
</comment>
<dbReference type="SUPFAM" id="SSF52418">
    <property type="entry name" value="Nucleoside phosphorylase/phosphoribosyltransferase catalytic domain"/>
    <property type="match status" value="1"/>
</dbReference>
<dbReference type="InterPro" id="IPR005940">
    <property type="entry name" value="Anthranilate_Pribosyl_Tfrase"/>
</dbReference>
<keyword evidence="3" id="KW-0822">Tryptophan biosynthesis</keyword>
<dbReference type="Pfam" id="PF02885">
    <property type="entry name" value="Glycos_trans_3N"/>
    <property type="match status" value="1"/>
</dbReference>
<evidence type="ECO:0000313" key="7">
    <source>
        <dbReference type="Proteomes" id="UP000335415"/>
    </source>
</evidence>
<reference evidence="6 7" key="1">
    <citation type="submission" date="2019-09" db="EMBL/GenBank/DDBJ databases">
        <authorList>
            <person name="Li Y."/>
        </authorList>
    </citation>
    <scope>NUCLEOTIDE SEQUENCE [LARGE SCALE GENOMIC DNA]</scope>
    <source>
        <strain evidence="6 7">L3-3HA</strain>
    </source>
</reference>
<organism evidence="6 7">
    <name type="scientific">Affinibrenneria salicis</name>
    <dbReference type="NCBI Taxonomy" id="2590031"/>
    <lineage>
        <taxon>Bacteria</taxon>
        <taxon>Pseudomonadati</taxon>
        <taxon>Pseudomonadota</taxon>
        <taxon>Gammaproteobacteria</taxon>
        <taxon>Enterobacterales</taxon>
        <taxon>Pectobacteriaceae</taxon>
        <taxon>Affinibrenneria</taxon>
    </lineage>
</organism>
<dbReference type="InterPro" id="IPR035902">
    <property type="entry name" value="Nuc_phospho_transferase"/>
</dbReference>
<dbReference type="EMBL" id="VYKJ01000004">
    <property type="protein sequence ID" value="KAA9000613.1"/>
    <property type="molecule type" value="Genomic_DNA"/>
</dbReference>
<evidence type="ECO:0000256" key="1">
    <source>
        <dbReference type="ARBA" id="ARBA00022676"/>
    </source>
</evidence>
<protein>
    <submittedName>
        <fullName evidence="6">DNA-binding protein YbiB</fullName>
    </submittedName>
</protein>
<dbReference type="InterPro" id="IPR036320">
    <property type="entry name" value="Glycosyl_Trfase_fam3_N_dom_sf"/>
</dbReference>
<keyword evidence="3" id="KW-0057">Aromatic amino acid biosynthesis</keyword>
<keyword evidence="6" id="KW-0238">DNA-binding</keyword>
<dbReference type="Gene3D" id="1.20.970.10">
    <property type="entry name" value="Transferase, Pyrimidine Nucleoside Phosphorylase, Chain C"/>
    <property type="match status" value="1"/>
</dbReference>
<dbReference type="AlphaFoldDB" id="A0A5J5G3K3"/>
<accession>A0A5J5G3K3</accession>
<dbReference type="PANTHER" id="PTHR43285:SF4">
    <property type="entry name" value="TRANSFERASE"/>
    <property type="match status" value="1"/>
</dbReference>
<evidence type="ECO:0000259" key="5">
    <source>
        <dbReference type="Pfam" id="PF02885"/>
    </source>
</evidence>
<dbReference type="PANTHER" id="PTHR43285">
    <property type="entry name" value="ANTHRANILATE PHOSPHORIBOSYLTRANSFERASE"/>
    <property type="match status" value="1"/>
</dbReference>
<gene>
    <name evidence="6" type="primary">ybiB</name>
    <name evidence="6" type="ORF">FJU30_10325</name>
</gene>
<feature type="domain" description="Glycosyl transferase family 3" evidence="4">
    <location>
        <begin position="95"/>
        <end position="318"/>
    </location>
</feature>
<dbReference type="Gene3D" id="3.40.1030.10">
    <property type="entry name" value="Nucleoside phosphorylase/phosphoribosyltransferase catalytic domain"/>
    <property type="match status" value="1"/>
</dbReference>
<sequence length="321" mass="35186">MDYSKIIKEVGRGKNHARDLDQSAACELYRHMLDGKVPELELGGLLLSFRIKGEAEEEMRGFYQAAQERVRPLRLPAGRPAPVVVPTYNGARRQANLTPLLALLLARLGLPVLVHGVEDDPTRVTSAAIFQALGLAPARDIDQAQRRLDAGQAAFIPLSVLCPPLQRQLDLRWRLGVRNSSHTLAKLITPFDGEAALRLASVSHPEYVTRVATFFVQTGGRALLMQGTEGEVYASPQRCPQIHLIRQQQQQILLERQNMAGQGELAAAKDVETTARWTERCLAGELPVPQSIRLQLACCLVGAGAATSLEQAQSRLDQALS</sequence>
<feature type="domain" description="Glycosyl transferase family 3 N-terminal" evidence="5">
    <location>
        <begin position="5"/>
        <end position="68"/>
    </location>
</feature>
<proteinExistence type="predicted"/>
<name>A0A5J5G3K3_9GAMM</name>
<dbReference type="GO" id="GO:0005829">
    <property type="term" value="C:cytosol"/>
    <property type="evidence" value="ECO:0007669"/>
    <property type="project" value="TreeGrafter"/>
</dbReference>
<dbReference type="GO" id="GO:0004048">
    <property type="term" value="F:anthranilate phosphoribosyltransferase activity"/>
    <property type="evidence" value="ECO:0007669"/>
    <property type="project" value="InterPro"/>
</dbReference>
<keyword evidence="1" id="KW-0328">Glycosyltransferase</keyword>
<dbReference type="InterPro" id="IPR000312">
    <property type="entry name" value="Glycosyl_Trfase_fam3"/>
</dbReference>
<dbReference type="RefSeq" id="WP_150434881.1">
    <property type="nucleotide sequence ID" value="NZ_VYKJ01000004.1"/>
</dbReference>
<keyword evidence="3" id="KW-0028">Amino-acid biosynthesis</keyword>
<evidence type="ECO:0000259" key="4">
    <source>
        <dbReference type="Pfam" id="PF00591"/>
    </source>
</evidence>
<evidence type="ECO:0000256" key="2">
    <source>
        <dbReference type="ARBA" id="ARBA00022679"/>
    </source>
</evidence>
<dbReference type="GO" id="GO:0003677">
    <property type="term" value="F:DNA binding"/>
    <property type="evidence" value="ECO:0007669"/>
    <property type="project" value="UniProtKB-KW"/>
</dbReference>
<dbReference type="Proteomes" id="UP000335415">
    <property type="component" value="Unassembled WGS sequence"/>
</dbReference>
<dbReference type="Pfam" id="PF00591">
    <property type="entry name" value="Glycos_transf_3"/>
    <property type="match status" value="1"/>
</dbReference>
<dbReference type="OrthoDB" id="9768896at2"/>